<feature type="transmembrane region" description="Helical" evidence="1">
    <location>
        <begin position="7"/>
        <end position="27"/>
    </location>
</feature>
<feature type="transmembrane region" description="Helical" evidence="1">
    <location>
        <begin position="96"/>
        <end position="117"/>
    </location>
</feature>
<feature type="transmembrane region" description="Helical" evidence="1">
    <location>
        <begin position="124"/>
        <end position="142"/>
    </location>
</feature>
<dbReference type="AlphaFoldDB" id="A0A4Q7PGR2"/>
<dbReference type="Proteomes" id="UP000292262">
    <property type="component" value="Unassembled WGS sequence"/>
</dbReference>
<feature type="transmembrane region" description="Helical" evidence="1">
    <location>
        <begin position="33"/>
        <end position="50"/>
    </location>
</feature>
<protein>
    <submittedName>
        <fullName evidence="2">Putative membrane protein</fullName>
    </submittedName>
</protein>
<comment type="caution">
    <text evidence="2">The sequence shown here is derived from an EMBL/GenBank/DDBJ whole genome shotgun (WGS) entry which is preliminary data.</text>
</comment>
<dbReference type="InterPro" id="IPR007354">
    <property type="entry name" value="CruF-like"/>
</dbReference>
<evidence type="ECO:0000256" key="1">
    <source>
        <dbReference type="SAM" id="Phobius"/>
    </source>
</evidence>
<accession>A0A4Q7PGR2</accession>
<reference evidence="2 3" key="1">
    <citation type="submission" date="2019-02" db="EMBL/GenBank/DDBJ databases">
        <title>Genomic Encyclopedia of Type Strains, Phase IV (KMG-IV): sequencing the most valuable type-strain genomes for metagenomic binning, comparative biology and taxonomic classification.</title>
        <authorList>
            <person name="Goeker M."/>
        </authorList>
    </citation>
    <scope>NUCLEOTIDE SEQUENCE [LARGE SCALE GENOMIC DNA]</scope>
    <source>
        <strain evidence="2 3">DSM 17196</strain>
    </source>
</reference>
<keyword evidence="1" id="KW-1133">Transmembrane helix</keyword>
<dbReference type="EMBL" id="SGXE01000001">
    <property type="protein sequence ID" value="RZS99098.1"/>
    <property type="molecule type" value="Genomic_DNA"/>
</dbReference>
<gene>
    <name evidence="2" type="ORF">EV197_0302</name>
</gene>
<feature type="transmembrane region" description="Helical" evidence="1">
    <location>
        <begin position="62"/>
        <end position="84"/>
    </location>
</feature>
<keyword evidence="1" id="KW-0812">Transmembrane</keyword>
<keyword evidence="3" id="KW-1185">Reference proteome</keyword>
<proteinExistence type="predicted"/>
<sequence>MRSDKKLRISIITVWLFTISGVIGIATGFETQFLSLTALHLLVYLFLILWNATAWSKTAINLLLPFLVGIFVEFLGVNYGLIFGEYAYGANLGYKVLGVPILIGVNWAILVYCSAAIAKRICPGWISCAIIAAIMMVFLDLIIEISAPRFDFWEFKNGVVPIQNYIGWFIVAIGIHLVYQKLQRQFNFALALHIFMAIALFFASFLYL</sequence>
<feature type="transmembrane region" description="Helical" evidence="1">
    <location>
        <begin position="186"/>
        <end position="207"/>
    </location>
</feature>
<dbReference type="PANTHER" id="PTHR39419:SF1">
    <property type="entry name" value="SLL0814 PROTEIN"/>
    <property type="match status" value="1"/>
</dbReference>
<name>A0A4Q7PGR2_9FLAO</name>
<dbReference type="RefSeq" id="WP_165388971.1">
    <property type="nucleotide sequence ID" value="NZ_SGXE01000001.1"/>
</dbReference>
<dbReference type="PANTHER" id="PTHR39419">
    <property type="entry name" value="SLL0814 PROTEIN"/>
    <property type="match status" value="1"/>
</dbReference>
<evidence type="ECO:0000313" key="3">
    <source>
        <dbReference type="Proteomes" id="UP000292262"/>
    </source>
</evidence>
<dbReference type="Pfam" id="PF04240">
    <property type="entry name" value="Caroten_synth"/>
    <property type="match status" value="1"/>
</dbReference>
<keyword evidence="1" id="KW-0472">Membrane</keyword>
<organism evidence="2 3">
    <name type="scientific">Aquimarina brevivitae</name>
    <dbReference type="NCBI Taxonomy" id="323412"/>
    <lineage>
        <taxon>Bacteria</taxon>
        <taxon>Pseudomonadati</taxon>
        <taxon>Bacteroidota</taxon>
        <taxon>Flavobacteriia</taxon>
        <taxon>Flavobacteriales</taxon>
        <taxon>Flavobacteriaceae</taxon>
        <taxon>Aquimarina</taxon>
    </lineage>
</organism>
<evidence type="ECO:0000313" key="2">
    <source>
        <dbReference type="EMBL" id="RZS99098.1"/>
    </source>
</evidence>
<feature type="transmembrane region" description="Helical" evidence="1">
    <location>
        <begin position="162"/>
        <end position="179"/>
    </location>
</feature>